<dbReference type="InterPro" id="IPR000259">
    <property type="entry name" value="Adhesion_dom_fimbrial"/>
</dbReference>
<evidence type="ECO:0000259" key="6">
    <source>
        <dbReference type="Pfam" id="PF00419"/>
    </source>
</evidence>
<dbReference type="InterPro" id="IPR036937">
    <property type="entry name" value="Adhesion_dom_fimbrial_sf"/>
</dbReference>
<dbReference type="PANTHER" id="PTHR33420">
    <property type="entry name" value="FIMBRIAL SUBUNIT ELFA-RELATED"/>
    <property type="match status" value="1"/>
</dbReference>
<evidence type="ECO:0000256" key="4">
    <source>
        <dbReference type="ARBA" id="ARBA00023263"/>
    </source>
</evidence>
<dbReference type="InterPro" id="IPR050263">
    <property type="entry name" value="Bact_Fimbrial_Adh_Pro"/>
</dbReference>
<keyword evidence="4" id="KW-0281">Fimbrium</keyword>
<dbReference type="InterPro" id="IPR008966">
    <property type="entry name" value="Adhesion_dom_sf"/>
</dbReference>
<gene>
    <name evidence="7" type="primary">fim_2</name>
    <name evidence="7" type="ORF">ERS008476_03979</name>
</gene>
<keyword evidence="3 5" id="KW-0732">Signal</keyword>
<dbReference type="PANTHER" id="PTHR33420:SF3">
    <property type="entry name" value="FIMBRIAL SUBUNIT ELFA"/>
    <property type="match status" value="1"/>
</dbReference>
<evidence type="ECO:0000256" key="2">
    <source>
        <dbReference type="ARBA" id="ARBA00006671"/>
    </source>
</evidence>
<evidence type="ECO:0000256" key="5">
    <source>
        <dbReference type="SAM" id="SignalP"/>
    </source>
</evidence>
<dbReference type="RefSeq" id="WP_019211789.1">
    <property type="nucleotide sequence ID" value="NZ_CWJI01000019.1"/>
</dbReference>
<feature type="chain" id="PRO_5005220419" evidence="5">
    <location>
        <begin position="39"/>
        <end position="200"/>
    </location>
</feature>
<dbReference type="Pfam" id="PF00419">
    <property type="entry name" value="Fimbrial"/>
    <property type="match status" value="1"/>
</dbReference>
<evidence type="ECO:0000313" key="7">
    <source>
        <dbReference type="EMBL" id="CRY56932.1"/>
    </source>
</evidence>
<dbReference type="GO" id="GO:0009289">
    <property type="term" value="C:pilus"/>
    <property type="evidence" value="ECO:0007669"/>
    <property type="project" value="UniProtKB-SubCell"/>
</dbReference>
<dbReference type="Gene3D" id="2.60.40.1090">
    <property type="entry name" value="Fimbrial-type adhesion domain"/>
    <property type="match status" value="1"/>
</dbReference>
<dbReference type="GO" id="GO:0043709">
    <property type="term" value="P:cell adhesion involved in single-species biofilm formation"/>
    <property type="evidence" value="ECO:0007669"/>
    <property type="project" value="TreeGrafter"/>
</dbReference>
<feature type="signal peptide" evidence="5">
    <location>
        <begin position="1"/>
        <end position="38"/>
    </location>
</feature>
<dbReference type="AlphaFoldDB" id="A0A0H5M1L2"/>
<comment type="subcellular location">
    <subcellularLocation>
        <location evidence="1">Fimbrium</location>
    </subcellularLocation>
</comment>
<dbReference type="GeneID" id="61816442"/>
<sequence>MYKLKEYVCKNNRQLDTKIATTLCVALSLLSTSPQAAAEDGTISFTGSVSSVTCIVTGGTEETVGSNNFTVPLKTVSTTALSAAGQHAQATKFHIALSGVDCTDGALANVSFERARGTIDETTGNLINTAAAGSAARNVQIRILNKDTAPLNLSLPNDRHQEQVIASNTARFDYWAEYIATGVAGAGNVESSLVYSIVYN</sequence>
<dbReference type="Proteomes" id="UP000043316">
    <property type="component" value="Unassembled WGS sequence"/>
</dbReference>
<dbReference type="EMBL" id="CWJI01000019">
    <property type="protein sequence ID" value="CRY56932.1"/>
    <property type="molecule type" value="Genomic_DNA"/>
</dbReference>
<accession>A0A0H5M1L2</accession>
<name>A0A0H5M1L2_YERIN</name>
<evidence type="ECO:0000256" key="3">
    <source>
        <dbReference type="ARBA" id="ARBA00022729"/>
    </source>
</evidence>
<evidence type="ECO:0000313" key="8">
    <source>
        <dbReference type="Proteomes" id="UP000043316"/>
    </source>
</evidence>
<feature type="domain" description="Fimbrial-type adhesion" evidence="6">
    <location>
        <begin position="43"/>
        <end position="196"/>
    </location>
</feature>
<comment type="similarity">
    <text evidence="2">Belongs to the fimbrial protein family.</text>
</comment>
<protein>
    <submittedName>
        <fullName evidence="7">Fimbrial protein</fullName>
    </submittedName>
</protein>
<evidence type="ECO:0000256" key="1">
    <source>
        <dbReference type="ARBA" id="ARBA00004561"/>
    </source>
</evidence>
<proteinExistence type="inferred from homology"/>
<dbReference type="SUPFAM" id="SSF49401">
    <property type="entry name" value="Bacterial adhesins"/>
    <property type="match status" value="1"/>
</dbReference>
<organism evidence="7 8">
    <name type="scientific">Yersinia intermedia</name>
    <dbReference type="NCBI Taxonomy" id="631"/>
    <lineage>
        <taxon>Bacteria</taxon>
        <taxon>Pseudomonadati</taxon>
        <taxon>Pseudomonadota</taxon>
        <taxon>Gammaproteobacteria</taxon>
        <taxon>Enterobacterales</taxon>
        <taxon>Yersiniaceae</taxon>
        <taxon>Yersinia</taxon>
    </lineage>
</organism>
<reference evidence="8" key="1">
    <citation type="submission" date="2015-03" db="EMBL/GenBank/DDBJ databases">
        <authorList>
            <consortium name="Pathogen Informatics"/>
        </authorList>
    </citation>
    <scope>NUCLEOTIDE SEQUENCE [LARGE SCALE GENOMIC DNA]</scope>
    <source>
        <strain evidence="8">R148</strain>
    </source>
</reference>